<accession>A0A7D3XPZ7</accession>
<protein>
    <submittedName>
        <fullName evidence="1">Uncharacterized protein</fullName>
    </submittedName>
</protein>
<keyword evidence="2" id="KW-1185">Reference proteome</keyword>
<sequence length="152" mass="16900">MLATTQNVAAAARSVGMGRQSAYKLRARLDDQPFGAAWRLALRNARDSVLDAAIERAVNGVEVPHYWKGELIGTSRRYDERLTTALLASGALQRATVHLRGPEREFSERGLSRLLDRIAHGPTEWCDLEDERDFAWGDPGLDENQARNEGLA</sequence>
<evidence type="ECO:0000313" key="1">
    <source>
        <dbReference type="EMBL" id="QKG71114.1"/>
    </source>
</evidence>
<dbReference type="Proteomes" id="UP000504693">
    <property type="component" value="Chromosome"/>
</dbReference>
<dbReference type="AlphaFoldDB" id="A0A7D3XPZ7"/>
<proteinExistence type="predicted"/>
<reference evidence="1 2" key="1">
    <citation type="submission" date="2020-05" db="EMBL/GenBank/DDBJ databases">
        <title>Erythrobacter mangrovi sp. nov., isolated from rhizosphere soil of mangrove plant (Kandelia candel).</title>
        <authorList>
            <person name="Ye Y.H."/>
        </authorList>
    </citation>
    <scope>NUCLEOTIDE SEQUENCE [LARGE SCALE GENOMIC DNA]</scope>
    <source>
        <strain evidence="1 2">EB310</strain>
    </source>
</reference>
<organism evidence="1 2">
    <name type="scientific">Erythrobacter mangrovi</name>
    <dbReference type="NCBI Taxonomy" id="2739433"/>
    <lineage>
        <taxon>Bacteria</taxon>
        <taxon>Pseudomonadati</taxon>
        <taxon>Pseudomonadota</taxon>
        <taxon>Alphaproteobacteria</taxon>
        <taxon>Sphingomonadales</taxon>
        <taxon>Erythrobacteraceae</taxon>
        <taxon>Erythrobacter/Porphyrobacter group</taxon>
        <taxon>Erythrobacter</taxon>
    </lineage>
</organism>
<name>A0A7D3XPZ7_9SPHN</name>
<evidence type="ECO:0000313" key="2">
    <source>
        <dbReference type="Proteomes" id="UP000504693"/>
    </source>
</evidence>
<dbReference type="KEGG" id="emv:HQR01_06830"/>
<dbReference type="EMBL" id="CP053921">
    <property type="protein sequence ID" value="QKG71114.1"/>
    <property type="molecule type" value="Genomic_DNA"/>
</dbReference>
<dbReference type="RefSeq" id="WP_173213761.1">
    <property type="nucleotide sequence ID" value="NZ_CP053921.1"/>
</dbReference>
<gene>
    <name evidence="1" type="ORF">HQR01_06830</name>
</gene>